<comment type="caution">
    <text evidence="1">The sequence shown here is derived from an EMBL/GenBank/DDBJ whole genome shotgun (WGS) entry which is preliminary data.</text>
</comment>
<accession>W1XNK8</accession>
<sequence>WGPPLAVGGAYLSVHRTGSEQVFFLNECN</sequence>
<gene>
    <name evidence="1" type="ORF">Q604_UNBC15069G0001</name>
</gene>
<reference evidence="1" key="1">
    <citation type="submission" date="2013-12" db="EMBL/GenBank/DDBJ databases">
        <title>A Varibaculum cambriense genome reconstructed from a premature infant gut community with otherwise low bacterial novelty that shifts toward anaerobic metabolism during the third week of life.</title>
        <authorList>
            <person name="Brown C.T."/>
            <person name="Sharon I."/>
            <person name="Thomas B.C."/>
            <person name="Castelle C.J."/>
            <person name="Morowitz M.J."/>
            <person name="Banfield J.F."/>
        </authorList>
    </citation>
    <scope>NUCLEOTIDE SEQUENCE</scope>
</reference>
<proteinExistence type="predicted"/>
<dbReference type="EMBL" id="AZMM01015069">
    <property type="protein sequence ID" value="ETJ30409.1"/>
    <property type="molecule type" value="Genomic_DNA"/>
</dbReference>
<organism evidence="1">
    <name type="scientific">human gut metagenome</name>
    <dbReference type="NCBI Taxonomy" id="408170"/>
    <lineage>
        <taxon>unclassified sequences</taxon>
        <taxon>metagenomes</taxon>
        <taxon>organismal metagenomes</taxon>
    </lineage>
</organism>
<name>W1XNK8_9ZZZZ</name>
<dbReference type="AlphaFoldDB" id="W1XNK8"/>
<evidence type="ECO:0000313" key="1">
    <source>
        <dbReference type="EMBL" id="ETJ30409.1"/>
    </source>
</evidence>
<feature type="non-terminal residue" evidence="1">
    <location>
        <position position="1"/>
    </location>
</feature>
<protein>
    <submittedName>
        <fullName evidence="1">Uncharacterized protein</fullName>
    </submittedName>
</protein>